<dbReference type="PROSITE" id="PS51450">
    <property type="entry name" value="LRR"/>
    <property type="match status" value="1"/>
</dbReference>
<evidence type="ECO:0000256" key="1">
    <source>
        <dbReference type="ARBA" id="ARBA00022614"/>
    </source>
</evidence>
<evidence type="ECO:0000313" key="6">
    <source>
        <dbReference type="EnsemblMetazoa" id="AQUA016536-PA"/>
    </source>
</evidence>
<feature type="chain" id="PRO_5012125068" description="LRIM1/APL1C-like dimerization domain-containing protein" evidence="4">
    <location>
        <begin position="21"/>
        <end position="576"/>
    </location>
</feature>
<reference evidence="6" key="1">
    <citation type="submission" date="2020-05" db="UniProtKB">
        <authorList>
            <consortium name="EnsemblMetazoa"/>
        </authorList>
    </citation>
    <scope>IDENTIFICATION</scope>
    <source>
        <strain evidence="6">SANGQUA</strain>
    </source>
</reference>
<feature type="domain" description="LRIM1/APL1C-like dimerization" evidence="5">
    <location>
        <begin position="388"/>
        <end position="570"/>
    </location>
</feature>
<dbReference type="PRINTS" id="PR00019">
    <property type="entry name" value="LEURICHRPT"/>
</dbReference>
<feature type="coiled-coil region" evidence="3">
    <location>
        <begin position="440"/>
        <end position="474"/>
    </location>
</feature>
<sequence length="576" mass="66694">MCWLRAVSLISVIFLACTNGGQPSYRSQPNYGNKQHYYGNQQYYYVKARQTEYKCIESNLQYDCVFYDVHIDMQTRNVHFGFEDLTLNNQKNVTFKNSTMRKLPAALLASFRQVELLNLNGLQIEEIDTNAFAYARTIQKLSMSNNNLERIEDDTFQATTALQYLQLSSNRLTHVDLALIPSLFHVNVSYNLLSTLAIPIAVEELDASHNSINVVRGPLNVELTILKLQHNNLTDTAWLLSYPGLVEVDLSYNQLEIITIHHFVKMQRLERLYVSNNRLVALDFYGRPIPTLKVLDLSHNHLMWVEHNQAQFDKLQYLYLDHNSIVTIKLSTHNTLKNLTLSHNDWDCNSLRALFINIAQPAVNDADQHCKIDYQLEHGLCCKESDNPYLDRLLQYIALTSVVEKLQRAQGRCSATDTIHIVQSLSHFITQQGVVELQGNEQLEAEVNELRAEVQQLTIEQIQQQQLLARLQAEIDTNLQRYHLPKDELARPSDSLNKLFTHLKERHLHELGKSQVLIKKADDKLKDQMDVMEQNIDLRLERIAKLRKQYALRQETMLKRQVVNQLLTQLGNHRPN</sequence>
<dbReference type="SUPFAM" id="SSF52058">
    <property type="entry name" value="L domain-like"/>
    <property type="match status" value="1"/>
</dbReference>
<proteinExistence type="predicted"/>
<evidence type="ECO:0000259" key="5">
    <source>
        <dbReference type="Pfam" id="PF20733"/>
    </source>
</evidence>
<dbReference type="PANTHER" id="PTHR24366:SF96">
    <property type="entry name" value="LEUCINE RICH REPEAT CONTAINING 53"/>
    <property type="match status" value="1"/>
</dbReference>
<organism evidence="6 7">
    <name type="scientific">Anopheles quadriannulatus</name>
    <name type="common">Mosquito</name>
    <dbReference type="NCBI Taxonomy" id="34691"/>
    <lineage>
        <taxon>Eukaryota</taxon>
        <taxon>Metazoa</taxon>
        <taxon>Ecdysozoa</taxon>
        <taxon>Arthropoda</taxon>
        <taxon>Hexapoda</taxon>
        <taxon>Insecta</taxon>
        <taxon>Pterygota</taxon>
        <taxon>Neoptera</taxon>
        <taxon>Endopterygota</taxon>
        <taxon>Diptera</taxon>
        <taxon>Nematocera</taxon>
        <taxon>Culicoidea</taxon>
        <taxon>Culicidae</taxon>
        <taxon>Anophelinae</taxon>
        <taxon>Anopheles</taxon>
    </lineage>
</organism>
<dbReference type="InterPro" id="IPR032675">
    <property type="entry name" value="LRR_dom_sf"/>
</dbReference>
<dbReference type="SMART" id="SM00369">
    <property type="entry name" value="LRR_TYP"/>
    <property type="match status" value="6"/>
</dbReference>
<dbReference type="VEuPathDB" id="VectorBase:AQUA016536"/>
<evidence type="ECO:0000256" key="2">
    <source>
        <dbReference type="ARBA" id="ARBA00022737"/>
    </source>
</evidence>
<keyword evidence="4" id="KW-0732">Signal</keyword>
<dbReference type="Gene3D" id="1.20.5.340">
    <property type="match status" value="1"/>
</dbReference>
<dbReference type="InterPro" id="IPR048481">
    <property type="entry name" value="LRIM1_APL1C-like_dimer"/>
</dbReference>
<accession>A0A1Y9J0E2</accession>
<dbReference type="AlphaFoldDB" id="A0A1Y9J0E2"/>
<evidence type="ECO:0000313" key="7">
    <source>
        <dbReference type="Proteomes" id="UP000076407"/>
    </source>
</evidence>
<feature type="signal peptide" evidence="4">
    <location>
        <begin position="1"/>
        <end position="20"/>
    </location>
</feature>
<protein>
    <recommendedName>
        <fullName evidence="5">LRIM1/APL1C-like dimerization domain-containing protein</fullName>
    </recommendedName>
</protein>
<dbReference type="PANTHER" id="PTHR24366">
    <property type="entry name" value="IG(IMMUNOGLOBULIN) AND LRR(LEUCINE RICH REPEAT) DOMAINS"/>
    <property type="match status" value="1"/>
</dbReference>
<dbReference type="Proteomes" id="UP000076407">
    <property type="component" value="Unassembled WGS sequence"/>
</dbReference>
<dbReference type="Pfam" id="PF20733">
    <property type="entry name" value="LRIM1_dimer"/>
    <property type="match status" value="1"/>
</dbReference>
<dbReference type="Pfam" id="PF13855">
    <property type="entry name" value="LRR_8"/>
    <property type="match status" value="2"/>
</dbReference>
<name>A0A1Y9J0E2_ANOQN</name>
<dbReference type="InterPro" id="IPR001611">
    <property type="entry name" value="Leu-rich_rpt"/>
</dbReference>
<dbReference type="Gene3D" id="3.80.10.10">
    <property type="entry name" value="Ribonuclease Inhibitor"/>
    <property type="match status" value="1"/>
</dbReference>
<evidence type="ECO:0000256" key="4">
    <source>
        <dbReference type="SAM" id="SignalP"/>
    </source>
</evidence>
<dbReference type="STRING" id="34691.A0A1Y9J0E2"/>
<dbReference type="Gene3D" id="1.20.5.110">
    <property type="match status" value="1"/>
</dbReference>
<keyword evidence="3" id="KW-0175">Coiled coil</keyword>
<dbReference type="PROSITE" id="PS51257">
    <property type="entry name" value="PROKAR_LIPOPROTEIN"/>
    <property type="match status" value="1"/>
</dbReference>
<keyword evidence="7" id="KW-1185">Reference proteome</keyword>
<keyword evidence="1" id="KW-0433">Leucine-rich repeat</keyword>
<keyword evidence="2" id="KW-0677">Repeat</keyword>
<dbReference type="InterPro" id="IPR003591">
    <property type="entry name" value="Leu-rich_rpt_typical-subtyp"/>
</dbReference>
<evidence type="ECO:0000256" key="3">
    <source>
        <dbReference type="SAM" id="Coils"/>
    </source>
</evidence>
<dbReference type="EnsemblMetazoa" id="AQUA016536-RA">
    <property type="protein sequence ID" value="AQUA016536-PA"/>
    <property type="gene ID" value="AQUA016536"/>
</dbReference>